<reference evidence="1" key="2">
    <citation type="journal article" date="2015" name="Fish Shellfish Immunol.">
        <title>Early steps in the European eel (Anguilla anguilla)-Vibrio vulnificus interaction in the gills: Role of the RtxA13 toxin.</title>
        <authorList>
            <person name="Callol A."/>
            <person name="Pajuelo D."/>
            <person name="Ebbesson L."/>
            <person name="Teles M."/>
            <person name="MacKenzie S."/>
            <person name="Amaro C."/>
        </authorList>
    </citation>
    <scope>NUCLEOTIDE SEQUENCE</scope>
</reference>
<protein>
    <submittedName>
        <fullName evidence="1">Uncharacterized protein</fullName>
    </submittedName>
</protein>
<dbReference type="EMBL" id="GBXM01039977">
    <property type="protein sequence ID" value="JAH68600.1"/>
    <property type="molecule type" value="Transcribed_RNA"/>
</dbReference>
<dbReference type="AlphaFoldDB" id="A0A0E9UTQ9"/>
<evidence type="ECO:0000313" key="1">
    <source>
        <dbReference type="EMBL" id="JAH68600.1"/>
    </source>
</evidence>
<reference evidence="1" key="1">
    <citation type="submission" date="2014-11" db="EMBL/GenBank/DDBJ databases">
        <authorList>
            <person name="Amaro Gonzalez C."/>
        </authorList>
    </citation>
    <scope>NUCLEOTIDE SEQUENCE</scope>
</reference>
<dbReference type="EMBL" id="GBXM01029754">
    <property type="protein sequence ID" value="JAH78823.1"/>
    <property type="molecule type" value="Transcribed_RNA"/>
</dbReference>
<sequence length="22" mass="2496">MQPGVTFSIVSLLNSYTRYCCL</sequence>
<accession>A0A0E9UTQ9</accession>
<organism evidence="1">
    <name type="scientific">Anguilla anguilla</name>
    <name type="common">European freshwater eel</name>
    <name type="synonym">Muraena anguilla</name>
    <dbReference type="NCBI Taxonomy" id="7936"/>
    <lineage>
        <taxon>Eukaryota</taxon>
        <taxon>Metazoa</taxon>
        <taxon>Chordata</taxon>
        <taxon>Craniata</taxon>
        <taxon>Vertebrata</taxon>
        <taxon>Euteleostomi</taxon>
        <taxon>Actinopterygii</taxon>
        <taxon>Neopterygii</taxon>
        <taxon>Teleostei</taxon>
        <taxon>Anguilliformes</taxon>
        <taxon>Anguillidae</taxon>
        <taxon>Anguilla</taxon>
    </lineage>
</organism>
<proteinExistence type="predicted"/>
<name>A0A0E9UTQ9_ANGAN</name>